<comment type="caution">
    <text evidence="2">The sequence shown here is derived from an EMBL/GenBank/DDBJ whole genome shotgun (WGS) entry which is preliminary data.</text>
</comment>
<organism evidence="2 3">
    <name type="scientific">Candidatus Levilactobacillus faecigallinarum</name>
    <dbReference type="NCBI Taxonomy" id="2838638"/>
    <lineage>
        <taxon>Bacteria</taxon>
        <taxon>Bacillati</taxon>
        <taxon>Bacillota</taxon>
        <taxon>Bacilli</taxon>
        <taxon>Lactobacillales</taxon>
        <taxon>Lactobacillaceae</taxon>
        <taxon>Levilactobacillus</taxon>
    </lineage>
</organism>
<keyword evidence="1" id="KW-0472">Membrane</keyword>
<feature type="transmembrane region" description="Helical" evidence="1">
    <location>
        <begin position="61"/>
        <end position="87"/>
    </location>
</feature>
<reference evidence="2" key="2">
    <citation type="submission" date="2021-04" db="EMBL/GenBank/DDBJ databases">
        <authorList>
            <person name="Gilroy R."/>
        </authorList>
    </citation>
    <scope>NUCLEOTIDE SEQUENCE</scope>
    <source>
        <strain evidence="2">CHK173-259</strain>
    </source>
</reference>
<dbReference type="EMBL" id="DXGJ01000049">
    <property type="protein sequence ID" value="HIW72254.1"/>
    <property type="molecule type" value="Genomic_DNA"/>
</dbReference>
<evidence type="ECO:0000313" key="2">
    <source>
        <dbReference type="EMBL" id="HIW72254.1"/>
    </source>
</evidence>
<evidence type="ECO:0000256" key="1">
    <source>
        <dbReference type="SAM" id="Phobius"/>
    </source>
</evidence>
<sequence length="154" mass="17076">MMTFRKISLTGHTAWGFLAGGALVLQGLMVLLLKNQLGDKLPTYFSFTGRIIGWFAYQRPIILPGILFLAALHLAGLLLGNTIPVLLNRMPLLGKYLPDSYYLGGLAFAWFEALTWPVLGDFFGNDFWTAPLILVINSVWLLIVVFKTGQKAMA</sequence>
<evidence type="ECO:0000313" key="3">
    <source>
        <dbReference type="Proteomes" id="UP000886822"/>
    </source>
</evidence>
<accession>A0A9D1U6A7</accession>
<keyword evidence="1" id="KW-1133">Transmembrane helix</keyword>
<feature type="transmembrane region" description="Helical" evidence="1">
    <location>
        <begin position="99"/>
        <end position="116"/>
    </location>
</feature>
<keyword evidence="1" id="KW-0812">Transmembrane</keyword>
<name>A0A9D1U6A7_9LACO</name>
<reference evidence="2" key="1">
    <citation type="journal article" date="2021" name="PeerJ">
        <title>Extensive microbial diversity within the chicken gut microbiome revealed by metagenomics and culture.</title>
        <authorList>
            <person name="Gilroy R."/>
            <person name="Ravi A."/>
            <person name="Getino M."/>
            <person name="Pursley I."/>
            <person name="Horton D.L."/>
            <person name="Alikhan N.F."/>
            <person name="Baker D."/>
            <person name="Gharbi K."/>
            <person name="Hall N."/>
            <person name="Watson M."/>
            <person name="Adriaenssens E.M."/>
            <person name="Foster-Nyarko E."/>
            <person name="Jarju S."/>
            <person name="Secka A."/>
            <person name="Antonio M."/>
            <person name="Oren A."/>
            <person name="Chaudhuri R.R."/>
            <person name="La Ragione R."/>
            <person name="Hildebrand F."/>
            <person name="Pallen M.J."/>
        </authorList>
    </citation>
    <scope>NUCLEOTIDE SEQUENCE</scope>
    <source>
        <strain evidence="2">CHK173-259</strain>
    </source>
</reference>
<dbReference type="AlphaFoldDB" id="A0A9D1U6A7"/>
<dbReference type="Proteomes" id="UP000886822">
    <property type="component" value="Unassembled WGS sequence"/>
</dbReference>
<protein>
    <submittedName>
        <fullName evidence="2">Uncharacterized protein</fullName>
    </submittedName>
</protein>
<gene>
    <name evidence="2" type="ORF">H9875_06455</name>
</gene>
<proteinExistence type="predicted"/>
<feature type="transmembrane region" description="Helical" evidence="1">
    <location>
        <begin position="12"/>
        <end position="33"/>
    </location>
</feature>
<feature type="transmembrane region" description="Helical" evidence="1">
    <location>
        <begin position="128"/>
        <end position="146"/>
    </location>
</feature>